<dbReference type="EMBL" id="DS268114">
    <property type="protein sequence ID" value="KMM72743.1"/>
    <property type="molecule type" value="Genomic_DNA"/>
</dbReference>
<gene>
    <name evidence="1" type="ORF">CPAG_09035</name>
</gene>
<dbReference type="AlphaFoldDB" id="A0A0J6FQS4"/>
<proteinExistence type="predicted"/>
<accession>A0A0J6FQS4</accession>
<evidence type="ECO:0000313" key="1">
    <source>
        <dbReference type="EMBL" id="KMM72743.1"/>
    </source>
</evidence>
<sequence>MRYLCKNARDLLLHLNVRSLRHPMLLTLETEQIVWELGPIFTEREMFGHDLNKTKNQSMMWVLPALQPRLKALILDSKAYKDKNAVRNVLSILGPKGYPNVQLTSTD</sequence>
<reference evidence="1 2" key="1">
    <citation type="submission" date="2007-06" db="EMBL/GenBank/DDBJ databases">
        <title>The Genome Sequence of Coccidioides posadasii RMSCC_3488.</title>
        <authorList>
            <consortium name="Coccidioides Genome Resources Consortium"/>
            <consortium name="The Broad Institute Genome Sequencing Platform"/>
            <person name="Henn M.R."/>
            <person name="Sykes S."/>
            <person name="Young S."/>
            <person name="Jaffe D."/>
            <person name="Berlin A."/>
            <person name="Alvarez P."/>
            <person name="Butler J."/>
            <person name="Gnerre S."/>
            <person name="Grabherr M."/>
            <person name="Mauceli E."/>
            <person name="Brockman W."/>
            <person name="Kodira C."/>
            <person name="Alvarado L."/>
            <person name="Zeng Q."/>
            <person name="Crawford M."/>
            <person name="Antoine C."/>
            <person name="Devon K."/>
            <person name="Galgiani J."/>
            <person name="Orsborn K."/>
            <person name="Lewis M.L."/>
            <person name="Nusbaum C."/>
            <person name="Galagan J."/>
            <person name="Birren B."/>
        </authorList>
    </citation>
    <scope>NUCLEOTIDE SEQUENCE [LARGE SCALE GENOMIC DNA]</scope>
    <source>
        <strain evidence="1 2">RMSCC 3488</strain>
    </source>
</reference>
<reference evidence="2" key="2">
    <citation type="journal article" date="2009" name="Genome Res.">
        <title>Comparative genomic analyses of the human fungal pathogens Coccidioides and their relatives.</title>
        <authorList>
            <person name="Sharpton T.J."/>
            <person name="Stajich J.E."/>
            <person name="Rounsley S.D."/>
            <person name="Gardner M.J."/>
            <person name="Wortman J.R."/>
            <person name="Jordar V.S."/>
            <person name="Maiti R."/>
            <person name="Kodira C.D."/>
            <person name="Neafsey D.E."/>
            <person name="Zeng Q."/>
            <person name="Hung C.-Y."/>
            <person name="McMahan C."/>
            <person name="Muszewska A."/>
            <person name="Grynberg M."/>
            <person name="Mandel M.A."/>
            <person name="Kellner E.M."/>
            <person name="Barker B.M."/>
            <person name="Galgiani J.N."/>
            <person name="Orbach M.J."/>
            <person name="Kirkland T.N."/>
            <person name="Cole G.T."/>
            <person name="Henn M.R."/>
            <person name="Birren B.W."/>
            <person name="Taylor J.W."/>
        </authorList>
    </citation>
    <scope>NUCLEOTIDE SEQUENCE [LARGE SCALE GENOMIC DNA]</scope>
    <source>
        <strain evidence="2">RMSCC 3488</strain>
    </source>
</reference>
<organism evidence="1 2">
    <name type="scientific">Coccidioides posadasii RMSCC 3488</name>
    <dbReference type="NCBI Taxonomy" id="454284"/>
    <lineage>
        <taxon>Eukaryota</taxon>
        <taxon>Fungi</taxon>
        <taxon>Dikarya</taxon>
        <taxon>Ascomycota</taxon>
        <taxon>Pezizomycotina</taxon>
        <taxon>Eurotiomycetes</taxon>
        <taxon>Eurotiomycetidae</taxon>
        <taxon>Onygenales</taxon>
        <taxon>Onygenaceae</taxon>
        <taxon>Coccidioides</taxon>
    </lineage>
</organism>
<reference evidence="2" key="3">
    <citation type="journal article" date="2010" name="Genome Res.">
        <title>Population genomic sequencing of Coccidioides fungi reveals recent hybridization and transposon control.</title>
        <authorList>
            <person name="Neafsey D.E."/>
            <person name="Barker B.M."/>
            <person name="Sharpton T.J."/>
            <person name="Stajich J.E."/>
            <person name="Park D.J."/>
            <person name="Whiston E."/>
            <person name="Hung C.-Y."/>
            <person name="McMahan C."/>
            <person name="White J."/>
            <person name="Sykes S."/>
            <person name="Heiman D."/>
            <person name="Young S."/>
            <person name="Zeng Q."/>
            <person name="Abouelleil A."/>
            <person name="Aftuck L."/>
            <person name="Bessette D."/>
            <person name="Brown A."/>
            <person name="FitzGerald M."/>
            <person name="Lui A."/>
            <person name="Macdonald J.P."/>
            <person name="Priest M."/>
            <person name="Orbach M.J."/>
            <person name="Galgiani J.N."/>
            <person name="Kirkland T.N."/>
            <person name="Cole G.T."/>
            <person name="Birren B.W."/>
            <person name="Henn M.R."/>
            <person name="Taylor J.W."/>
            <person name="Rounsley S.D."/>
        </authorList>
    </citation>
    <scope>NUCLEOTIDE SEQUENCE [LARGE SCALE GENOMIC DNA]</scope>
    <source>
        <strain evidence="2">RMSCC 3488</strain>
    </source>
</reference>
<name>A0A0J6FQS4_COCPO</name>
<dbReference type="Proteomes" id="UP000054567">
    <property type="component" value="Unassembled WGS sequence"/>
</dbReference>
<evidence type="ECO:0000313" key="2">
    <source>
        <dbReference type="Proteomes" id="UP000054567"/>
    </source>
</evidence>
<protein>
    <submittedName>
        <fullName evidence="1">Uncharacterized protein</fullName>
    </submittedName>
</protein>
<dbReference type="VEuPathDB" id="FungiDB:CPAG_09035"/>